<organism evidence="12 13">
    <name type="scientific">Clostridium thermopalmarium DSM 5974</name>
    <dbReference type="NCBI Taxonomy" id="1121340"/>
    <lineage>
        <taxon>Bacteria</taxon>
        <taxon>Bacillati</taxon>
        <taxon>Bacillota</taxon>
        <taxon>Clostridia</taxon>
        <taxon>Eubacteriales</taxon>
        <taxon>Clostridiaceae</taxon>
        <taxon>Clostridium</taxon>
    </lineage>
</organism>
<comment type="catalytic activity">
    <reaction evidence="7 10">
        <text>6-phospho-D-gluconate + NADP(+) = D-ribulose 5-phosphate + CO2 + NADPH</text>
        <dbReference type="Rhea" id="RHEA:10116"/>
        <dbReference type="ChEBI" id="CHEBI:16526"/>
        <dbReference type="ChEBI" id="CHEBI:57783"/>
        <dbReference type="ChEBI" id="CHEBI:58121"/>
        <dbReference type="ChEBI" id="CHEBI:58349"/>
        <dbReference type="ChEBI" id="CHEBI:58759"/>
        <dbReference type="EC" id="1.1.1.44"/>
    </reaction>
</comment>
<dbReference type="NCBIfam" id="TIGR00873">
    <property type="entry name" value="gnd"/>
    <property type="match status" value="1"/>
</dbReference>
<feature type="binding site" description="in other chain" evidence="9">
    <location>
        <position position="288"/>
    </location>
    <ligand>
        <name>substrate</name>
        <note>ligand shared between dimeric partners</note>
    </ligand>
</feature>
<dbReference type="EC" id="1.1.1.44" evidence="7 10"/>
<dbReference type="RefSeq" id="WP_106024845.1">
    <property type="nucleotide sequence ID" value="NZ_PVXN01000069.1"/>
</dbReference>
<dbReference type="UniPathway" id="UPA00115">
    <property type="reaction ID" value="UER00410"/>
</dbReference>
<dbReference type="Pfam" id="PF00393">
    <property type="entry name" value="6PGD"/>
    <property type="match status" value="1"/>
</dbReference>
<dbReference type="GO" id="GO:0019521">
    <property type="term" value="P:D-gluconate metabolic process"/>
    <property type="evidence" value="ECO:0007669"/>
    <property type="project" value="UniProtKB-KW"/>
</dbReference>
<feature type="binding site" description="in other chain" evidence="9">
    <location>
        <begin position="128"/>
        <end position="130"/>
    </location>
    <ligand>
        <name>substrate</name>
        <note>ligand shared between dimeric partners</note>
    </ligand>
</feature>
<dbReference type="InterPro" id="IPR006114">
    <property type="entry name" value="6PGDH_C"/>
</dbReference>
<evidence type="ECO:0000256" key="2">
    <source>
        <dbReference type="ARBA" id="ARBA00011738"/>
    </source>
</evidence>
<dbReference type="InterPro" id="IPR036291">
    <property type="entry name" value="NAD(P)-bd_dom_sf"/>
</dbReference>
<dbReference type="Gene3D" id="3.40.50.720">
    <property type="entry name" value="NAD(P)-binding Rossmann-like Domain"/>
    <property type="match status" value="1"/>
</dbReference>
<evidence type="ECO:0000256" key="3">
    <source>
        <dbReference type="ARBA" id="ARBA00022857"/>
    </source>
</evidence>
<dbReference type="PRINTS" id="PR00076">
    <property type="entry name" value="6PGDHDRGNASE"/>
</dbReference>
<name>A0A2T0AKI4_9CLOT</name>
<dbReference type="FunFam" id="1.10.1040.10:FF:000032">
    <property type="entry name" value="6-phosphogluconate dehydrogenase, decarboxylating"/>
    <property type="match status" value="1"/>
</dbReference>
<reference evidence="12 13" key="1">
    <citation type="submission" date="2018-03" db="EMBL/GenBank/DDBJ databases">
        <title>Genome sequence of Clostridium thermopalmarium DSM 5974.</title>
        <authorList>
            <person name="Poehlein A."/>
            <person name="Daniel R."/>
        </authorList>
    </citation>
    <scope>NUCLEOTIDE SEQUENCE [LARGE SCALE GENOMIC DNA]</scope>
    <source>
        <strain evidence="12 13">DSM 5974</strain>
    </source>
</reference>
<keyword evidence="3 7" id="KW-0521">NADP</keyword>
<dbReference type="SMART" id="SM01350">
    <property type="entry name" value="6PGD"/>
    <property type="match status" value="1"/>
</dbReference>
<dbReference type="PIRSF" id="PIRSF000109">
    <property type="entry name" value="6PGD"/>
    <property type="match status" value="1"/>
</dbReference>
<dbReference type="SUPFAM" id="SSF48179">
    <property type="entry name" value="6-phosphogluconate dehydrogenase C-terminal domain-like"/>
    <property type="match status" value="1"/>
</dbReference>
<comment type="function">
    <text evidence="7">Catalyzes the oxidative decarboxylation of 6-phosphogluconate to ribulose 5-phosphate and CO(2), with concomitant reduction of NADP to NADPH.</text>
</comment>
<dbReference type="GO" id="GO:0050661">
    <property type="term" value="F:NADP binding"/>
    <property type="evidence" value="ECO:0007669"/>
    <property type="project" value="InterPro"/>
</dbReference>
<dbReference type="NCBIfam" id="NF006765">
    <property type="entry name" value="PRK09287.1"/>
    <property type="match status" value="1"/>
</dbReference>
<accession>A0A2T0AKI4</accession>
<proteinExistence type="inferred from homology"/>
<feature type="domain" description="6-phosphogluconate dehydrogenase C-terminal" evidence="11">
    <location>
        <begin position="179"/>
        <end position="468"/>
    </location>
</feature>
<dbReference type="PANTHER" id="PTHR11811">
    <property type="entry name" value="6-PHOSPHOGLUCONATE DEHYDROGENASE"/>
    <property type="match status" value="1"/>
</dbReference>
<gene>
    <name evidence="12" type="primary">gnd</name>
    <name evidence="12" type="ORF">CPAL_27150</name>
</gene>
<comment type="caution">
    <text evidence="12">The sequence shown here is derived from an EMBL/GenBank/DDBJ whole genome shotgun (WGS) entry which is preliminary data.</text>
</comment>
<dbReference type="GO" id="GO:0006098">
    <property type="term" value="P:pentose-phosphate shunt"/>
    <property type="evidence" value="ECO:0007669"/>
    <property type="project" value="UniProtKB-UniPathway"/>
</dbReference>
<evidence type="ECO:0000256" key="7">
    <source>
        <dbReference type="PIRNR" id="PIRNR000109"/>
    </source>
</evidence>
<dbReference type="Gene3D" id="1.20.5.320">
    <property type="entry name" value="6-Phosphogluconate Dehydrogenase, domain 3"/>
    <property type="match status" value="1"/>
</dbReference>
<evidence type="ECO:0000256" key="6">
    <source>
        <dbReference type="ARBA" id="ARBA00023126"/>
    </source>
</evidence>
<dbReference type="OrthoDB" id="9804542at2"/>
<keyword evidence="4 7" id="KW-0560">Oxidoreductase</keyword>
<evidence type="ECO:0000313" key="13">
    <source>
        <dbReference type="Proteomes" id="UP000239614"/>
    </source>
</evidence>
<feature type="binding site" evidence="9">
    <location>
        <position position="452"/>
    </location>
    <ligand>
        <name>substrate</name>
        <note>ligand shared between dimeric partners</note>
    </ligand>
</feature>
<evidence type="ECO:0000256" key="4">
    <source>
        <dbReference type="ARBA" id="ARBA00023002"/>
    </source>
</evidence>
<evidence type="ECO:0000256" key="8">
    <source>
        <dbReference type="PIRSR" id="PIRSR000109-1"/>
    </source>
</evidence>
<dbReference type="Pfam" id="PF03446">
    <property type="entry name" value="NAD_binding_2"/>
    <property type="match status" value="1"/>
</dbReference>
<feature type="active site" description="Proton donor" evidence="8">
    <location>
        <position position="190"/>
    </location>
</feature>
<dbReference type="InterPro" id="IPR006115">
    <property type="entry name" value="6PGDH_NADP-bd"/>
</dbReference>
<comment type="pathway">
    <text evidence="7 10">Carbohydrate degradation; pentose phosphate pathway; D-ribulose 5-phosphate from D-glucose 6-phosphate (oxidative stage): step 3/3.</text>
</comment>
<feature type="binding site" evidence="9">
    <location>
        <position position="446"/>
    </location>
    <ligand>
        <name>substrate</name>
        <note>ligand shared between dimeric partners</note>
    </ligand>
</feature>
<keyword evidence="13" id="KW-1185">Reference proteome</keyword>
<dbReference type="Gene3D" id="1.10.1040.10">
    <property type="entry name" value="N-(1-d-carboxylethyl)-l-norvaline Dehydrogenase, domain 2"/>
    <property type="match status" value="1"/>
</dbReference>
<feature type="active site" description="Proton acceptor" evidence="8">
    <location>
        <position position="183"/>
    </location>
</feature>
<evidence type="ECO:0000259" key="11">
    <source>
        <dbReference type="SMART" id="SM01350"/>
    </source>
</evidence>
<evidence type="ECO:0000313" key="12">
    <source>
        <dbReference type="EMBL" id="PRR68814.1"/>
    </source>
</evidence>
<comment type="subunit">
    <text evidence="2 7">Homodimer.</text>
</comment>
<dbReference type="EMBL" id="PVXN01000069">
    <property type="protein sequence ID" value="PRR68814.1"/>
    <property type="molecule type" value="Genomic_DNA"/>
</dbReference>
<evidence type="ECO:0000256" key="5">
    <source>
        <dbReference type="ARBA" id="ARBA00023064"/>
    </source>
</evidence>
<evidence type="ECO:0000256" key="1">
    <source>
        <dbReference type="ARBA" id="ARBA00008419"/>
    </source>
</evidence>
<evidence type="ECO:0000256" key="10">
    <source>
        <dbReference type="RuleBase" id="RU000485"/>
    </source>
</evidence>
<dbReference type="GO" id="GO:0004616">
    <property type="term" value="F:phosphogluconate dehydrogenase (decarboxylating) activity"/>
    <property type="evidence" value="ECO:0007669"/>
    <property type="project" value="UniProtKB-EC"/>
</dbReference>
<protein>
    <recommendedName>
        <fullName evidence="7 10">6-phosphogluconate dehydrogenase, decarboxylating</fullName>
        <ecNumber evidence="7 10">1.1.1.44</ecNumber>
    </recommendedName>
</protein>
<comment type="similarity">
    <text evidence="1 7 10">Belongs to the 6-phosphogluconate dehydrogenase family.</text>
</comment>
<sequence length="474" mass="53069">MIKSKIGVIGMGVMGRNLALNMADHNYQVSVYDIASNYIDEAISQDMTGNLKAAYFIDEFVNSIEKPRNILLMVKAGEPVDKIIEMLIPLLSKDDLIIDGGNSYFKDTIARARYLKKKGIHFIGMGVSGGEVGARLGPALMPGGSKSDYERVKEILENISAKAKDGEPCCKYISKDGAGHYVKMVHNGIEYAYMEIIAEGYSIMKNVLNMSNEEMAKAFEGYSKGLLNSYLIEITTHVLLEKDDIGEGYLIDKILDSAQQKGTGRWANIEAVDLGVNASILQAGINSRVNSSLLIERKKASNILHYDAYDEKYSKEKILKSLEDALLASKIMAYAQGFTLLRKAAEVYGWSFNYREITSIFREGCIIRSQLLYAIMDEYEKNNNLDNIIVSEYFSSILNKTTIGLREIVKVAIDNGIAVPAFMEALAYFDAYRTEKSSANLIQGQRDYFGAHTYKRIDCEGIFHHQWLHKVDKL</sequence>
<keyword evidence="5 10" id="KW-0311">Gluconate utilization</keyword>
<evidence type="ECO:0000256" key="9">
    <source>
        <dbReference type="PIRSR" id="PIRSR000109-2"/>
    </source>
</evidence>
<feature type="binding site" description="in other chain" evidence="9">
    <location>
        <begin position="186"/>
        <end position="187"/>
    </location>
    <ligand>
        <name>substrate</name>
        <note>ligand shared between dimeric partners</note>
    </ligand>
</feature>
<feature type="binding site" description="in other chain" evidence="9">
    <location>
        <position position="191"/>
    </location>
    <ligand>
        <name>substrate</name>
        <note>ligand shared between dimeric partners</note>
    </ligand>
</feature>
<dbReference type="AlphaFoldDB" id="A0A2T0AKI4"/>
<dbReference type="InterPro" id="IPR013328">
    <property type="entry name" value="6PGD_dom2"/>
</dbReference>
<dbReference type="InterPro" id="IPR006183">
    <property type="entry name" value="Pgluconate_DH"/>
</dbReference>
<dbReference type="InterPro" id="IPR006113">
    <property type="entry name" value="6PGDH_Gnd/GntZ"/>
</dbReference>
<dbReference type="SUPFAM" id="SSF51735">
    <property type="entry name" value="NAD(P)-binding Rossmann-fold domains"/>
    <property type="match status" value="1"/>
</dbReference>
<keyword evidence="6 7" id="KW-0570">Pentose shunt</keyword>
<dbReference type="InterPro" id="IPR008927">
    <property type="entry name" value="6-PGluconate_DH-like_C_sf"/>
</dbReference>
<feature type="binding site" description="in other chain" evidence="9">
    <location>
        <position position="261"/>
    </location>
    <ligand>
        <name>substrate</name>
        <note>ligand shared between dimeric partners</note>
    </ligand>
</feature>
<dbReference type="Proteomes" id="UP000239614">
    <property type="component" value="Unassembled WGS sequence"/>
</dbReference>
<dbReference type="FunFam" id="3.40.50.720:FF:000007">
    <property type="entry name" value="6-phosphogluconate dehydrogenase, decarboxylating"/>
    <property type="match status" value="1"/>
</dbReference>
<feature type="binding site" description="in other chain" evidence="9">
    <location>
        <position position="102"/>
    </location>
    <ligand>
        <name>substrate</name>
        <note>ligand shared between dimeric partners</note>
    </ligand>
</feature>